<dbReference type="RefSeq" id="WP_154286644.1">
    <property type="nucleotide sequence ID" value="NZ_WKJI01000001.1"/>
</dbReference>
<evidence type="ECO:0000313" key="1">
    <source>
        <dbReference type="EMBL" id="MRX46563.1"/>
    </source>
</evidence>
<organism evidence="1 2">
    <name type="scientific">Pedobacter puniceum</name>
    <dbReference type="NCBI Taxonomy" id="2666136"/>
    <lineage>
        <taxon>Bacteria</taxon>
        <taxon>Pseudomonadati</taxon>
        <taxon>Bacteroidota</taxon>
        <taxon>Sphingobacteriia</taxon>
        <taxon>Sphingobacteriales</taxon>
        <taxon>Sphingobacteriaceae</taxon>
        <taxon>Pedobacter</taxon>
    </lineage>
</organism>
<evidence type="ECO:0000313" key="2">
    <source>
        <dbReference type="Proteomes" id="UP000462931"/>
    </source>
</evidence>
<protein>
    <submittedName>
        <fullName evidence="1">Uncharacterized protein</fullName>
    </submittedName>
</protein>
<dbReference type="AlphaFoldDB" id="A0A7K0FKX4"/>
<accession>A0A7K0FKX4</accession>
<name>A0A7K0FKX4_9SPHI</name>
<proteinExistence type="predicted"/>
<sequence length="97" mass="11060">MIENELDIQTISTKRTDFQADRVLLFRHVTQKEERADPSHFLKSLLDNRTNGTFGFARNTNQPFAKPTEPFFIQCIAKGFAFCTLITTTESKLSMAA</sequence>
<dbReference type="Proteomes" id="UP000462931">
    <property type="component" value="Unassembled WGS sequence"/>
</dbReference>
<gene>
    <name evidence="1" type="ORF">GJJ64_05115</name>
</gene>
<comment type="caution">
    <text evidence="1">The sequence shown here is derived from an EMBL/GenBank/DDBJ whole genome shotgun (WGS) entry which is preliminary data.</text>
</comment>
<reference evidence="1 2" key="1">
    <citation type="submission" date="2019-11" db="EMBL/GenBank/DDBJ databases">
        <authorList>
            <person name="Cheng Q."/>
            <person name="Yang Z."/>
        </authorList>
    </citation>
    <scope>NUCLEOTIDE SEQUENCE [LARGE SCALE GENOMIC DNA]</scope>
    <source>
        <strain evidence="1 2">HX-22-1</strain>
    </source>
</reference>
<keyword evidence="2" id="KW-1185">Reference proteome</keyword>
<dbReference type="EMBL" id="WKJI01000001">
    <property type="protein sequence ID" value="MRX46563.1"/>
    <property type="molecule type" value="Genomic_DNA"/>
</dbReference>